<feature type="compositionally biased region" description="Polar residues" evidence="5">
    <location>
        <begin position="462"/>
        <end position="485"/>
    </location>
</feature>
<dbReference type="AlphaFoldDB" id="A0A813VZD5"/>
<dbReference type="Pfam" id="PF13181">
    <property type="entry name" value="TPR_8"/>
    <property type="match status" value="1"/>
</dbReference>
<dbReference type="OrthoDB" id="309339at2759"/>
<dbReference type="PROSITE" id="PS50005">
    <property type="entry name" value="TPR"/>
    <property type="match status" value="4"/>
</dbReference>
<comment type="similarity">
    <text evidence="3">Belongs to the BBS4 family.</text>
</comment>
<protein>
    <recommendedName>
        <fullName evidence="6">Tetratricopeptide repeat protein 21A/21B C-terminal ARM domain-containing protein</fullName>
    </recommendedName>
</protein>
<feature type="repeat" description="TPR" evidence="4">
    <location>
        <begin position="258"/>
        <end position="291"/>
    </location>
</feature>
<feature type="repeat" description="TPR" evidence="4">
    <location>
        <begin position="156"/>
        <end position="189"/>
    </location>
</feature>
<keyword evidence="2 4" id="KW-0802">TPR repeat</keyword>
<reference evidence="7" key="1">
    <citation type="submission" date="2021-02" db="EMBL/GenBank/DDBJ databases">
        <authorList>
            <person name="Nowell W R."/>
        </authorList>
    </citation>
    <scope>NUCLEOTIDE SEQUENCE</scope>
    <source>
        <strain evidence="7">Ploen Becks lab</strain>
    </source>
</reference>
<evidence type="ECO:0000313" key="8">
    <source>
        <dbReference type="Proteomes" id="UP000663879"/>
    </source>
</evidence>
<dbReference type="SUPFAM" id="SSF48452">
    <property type="entry name" value="TPR-like"/>
    <property type="match status" value="2"/>
</dbReference>
<keyword evidence="8" id="KW-1185">Reference proteome</keyword>
<keyword evidence="1" id="KW-0677">Repeat</keyword>
<evidence type="ECO:0000256" key="1">
    <source>
        <dbReference type="ARBA" id="ARBA00022737"/>
    </source>
</evidence>
<organism evidence="7 8">
    <name type="scientific">Brachionus calyciflorus</name>
    <dbReference type="NCBI Taxonomy" id="104777"/>
    <lineage>
        <taxon>Eukaryota</taxon>
        <taxon>Metazoa</taxon>
        <taxon>Spiralia</taxon>
        <taxon>Gnathifera</taxon>
        <taxon>Rotifera</taxon>
        <taxon>Eurotatoria</taxon>
        <taxon>Monogononta</taxon>
        <taxon>Pseudotrocha</taxon>
        <taxon>Ploima</taxon>
        <taxon>Brachionidae</taxon>
        <taxon>Brachionus</taxon>
    </lineage>
</organism>
<dbReference type="Pfam" id="PF25063">
    <property type="entry name" value="ARM_TT21_C"/>
    <property type="match status" value="1"/>
</dbReference>
<feature type="repeat" description="TPR" evidence="4">
    <location>
        <begin position="292"/>
        <end position="325"/>
    </location>
</feature>
<sequence>MSNKPEVKQSQDKVPKLPSLEGLNWLLHLYYVRKDFKACKDLIKEQMTLTNGMCEYALYVHALIMRQEGRIQESLELFQSCSVLNPANVLNLKQVARSLFLLGRHKAAIDVFNESLKTSPSDWEIKHNIGICYWHLKQNEKAKQYFKEAVNLSKNEVSFLMMAKIFIKENNIDAAIEILAKAAEYNPESSEILTILGLLFMKQRQFQKSFEALGNALTYNPTHYKAILAVCNMIQIHNDHDVALNKYRIAADTAPESSRLWNNIGMCFFGKKKFVAAISCLKRATYLSPFEWKILYNLGLVHLAMQQYASAFRYLNSAVNFKPKEPTIYSLMAVALTYLDDAVNAKQAYEHSLSLDGENVYTNLNYAVFLYNQGDRQGAASKLIEFRKNFDSILQGKRRDIDPELQEISSKLGPILNIGEISRPKNKEVESNFQSNADVAQKYSNVSKPVDDSGENYRRESTVASVSNVGFNGPSRSESRASTANLMRRDFEN</sequence>
<dbReference type="SMART" id="SM00028">
    <property type="entry name" value="TPR"/>
    <property type="match status" value="8"/>
</dbReference>
<evidence type="ECO:0000313" key="7">
    <source>
        <dbReference type="EMBL" id="CAF0853209.1"/>
    </source>
</evidence>
<dbReference type="Gene3D" id="1.25.40.10">
    <property type="entry name" value="Tetratricopeptide repeat domain"/>
    <property type="match status" value="3"/>
</dbReference>
<dbReference type="GO" id="GO:0061512">
    <property type="term" value="P:protein localization to cilium"/>
    <property type="evidence" value="ECO:0007669"/>
    <property type="project" value="TreeGrafter"/>
</dbReference>
<dbReference type="EMBL" id="CAJNOC010001306">
    <property type="protein sequence ID" value="CAF0853209.1"/>
    <property type="molecule type" value="Genomic_DNA"/>
</dbReference>
<dbReference type="PANTHER" id="PTHR44186">
    <property type="match status" value="1"/>
</dbReference>
<dbReference type="Pfam" id="PF13432">
    <property type="entry name" value="TPR_16"/>
    <property type="match status" value="1"/>
</dbReference>
<comment type="caution">
    <text evidence="7">The sequence shown here is derived from an EMBL/GenBank/DDBJ whole genome shotgun (WGS) entry which is preliminary data.</text>
</comment>
<gene>
    <name evidence="7" type="ORF">OXX778_LOCUS9059</name>
</gene>
<feature type="repeat" description="TPR" evidence="4">
    <location>
        <begin position="190"/>
        <end position="223"/>
    </location>
</feature>
<dbReference type="PANTHER" id="PTHR44186:SF1">
    <property type="entry name" value="BARDET-BIEDL SYNDROME 4 PROTEIN"/>
    <property type="match status" value="1"/>
</dbReference>
<dbReference type="InterPro" id="IPR019734">
    <property type="entry name" value="TPR_rpt"/>
</dbReference>
<dbReference type="GO" id="GO:0060271">
    <property type="term" value="P:cilium assembly"/>
    <property type="evidence" value="ECO:0007669"/>
    <property type="project" value="TreeGrafter"/>
</dbReference>
<proteinExistence type="inferred from homology"/>
<evidence type="ECO:0000259" key="6">
    <source>
        <dbReference type="Pfam" id="PF25063"/>
    </source>
</evidence>
<evidence type="ECO:0000256" key="3">
    <source>
        <dbReference type="ARBA" id="ARBA00023778"/>
    </source>
</evidence>
<evidence type="ECO:0000256" key="2">
    <source>
        <dbReference type="ARBA" id="ARBA00022803"/>
    </source>
</evidence>
<dbReference type="GO" id="GO:0036064">
    <property type="term" value="C:ciliary basal body"/>
    <property type="evidence" value="ECO:0007669"/>
    <property type="project" value="TreeGrafter"/>
</dbReference>
<evidence type="ECO:0000256" key="4">
    <source>
        <dbReference type="PROSITE-ProRule" id="PRU00339"/>
    </source>
</evidence>
<dbReference type="InterPro" id="IPR011990">
    <property type="entry name" value="TPR-like_helical_dom_sf"/>
</dbReference>
<feature type="region of interest" description="Disordered" evidence="5">
    <location>
        <begin position="440"/>
        <end position="493"/>
    </location>
</feature>
<evidence type="ECO:0000256" key="5">
    <source>
        <dbReference type="SAM" id="MobiDB-lite"/>
    </source>
</evidence>
<feature type="compositionally biased region" description="Basic and acidic residues" evidence="5">
    <location>
        <begin position="449"/>
        <end position="461"/>
    </location>
</feature>
<dbReference type="Proteomes" id="UP000663879">
    <property type="component" value="Unassembled WGS sequence"/>
</dbReference>
<name>A0A813VZD5_9BILA</name>
<dbReference type="InterPro" id="IPR056834">
    <property type="entry name" value="ARM_TT21_C"/>
</dbReference>
<feature type="domain" description="Tetratricopeptide repeat protein 21A/21B C-terminal ARM" evidence="6">
    <location>
        <begin position="107"/>
        <end position="222"/>
    </location>
</feature>
<accession>A0A813VZD5</accession>